<gene>
    <name evidence="1" type="ORF">ABH943_002446</name>
</gene>
<comment type="caution">
    <text evidence="1">The sequence shown here is derived from an EMBL/GenBank/DDBJ whole genome shotgun (WGS) entry which is preliminary data.</text>
</comment>
<name>A0ABW8MFJ9_9BURK</name>
<reference evidence="1 2" key="2">
    <citation type="submission" date="2024-11" db="EMBL/GenBank/DDBJ databases">
        <title>Using genomics to understand microbial adaptation to soil warming.</title>
        <authorList>
            <person name="Deangelis K.M. PhD."/>
        </authorList>
    </citation>
    <scope>NUCLEOTIDE SEQUENCE [LARGE SCALE GENOMIC DNA]</scope>
    <source>
        <strain evidence="1 2">GAS97</strain>
    </source>
</reference>
<organism evidence="1 2">
    <name type="scientific">Caballeronia udeis</name>
    <dbReference type="NCBI Taxonomy" id="1232866"/>
    <lineage>
        <taxon>Bacteria</taxon>
        <taxon>Pseudomonadati</taxon>
        <taxon>Pseudomonadota</taxon>
        <taxon>Betaproteobacteria</taxon>
        <taxon>Burkholderiales</taxon>
        <taxon>Burkholderiaceae</taxon>
        <taxon>Caballeronia</taxon>
    </lineage>
</organism>
<reference evidence="1 2" key="1">
    <citation type="submission" date="2024-10" db="EMBL/GenBank/DDBJ databases">
        <authorList>
            <person name="Deangelis K."/>
            <person name="Huntemann M."/>
            <person name="Clum A."/>
            <person name="Wang J."/>
            <person name="Palaniappan K."/>
            <person name="Ritter S."/>
            <person name="Chen I.-M."/>
            <person name="Stamatis D."/>
            <person name="Reddy T."/>
            <person name="O'Malley R."/>
            <person name="Daum C."/>
            <person name="Ng V."/>
            <person name="Ivanova N."/>
            <person name="Kyrpides N."/>
            <person name="Woyke T."/>
        </authorList>
    </citation>
    <scope>NUCLEOTIDE SEQUENCE [LARGE SCALE GENOMIC DNA]</scope>
    <source>
        <strain evidence="1 2">GAS97</strain>
    </source>
</reference>
<sequence length="117" mass="12741">MQAIRQCFYPGQLNAGHRRAGTQVVAIDGVLRLTCRDPALDWLLNVTSPVVVDIQEGTCHVLPYDTFVEIEAVGSSAVNGLVNVPGRQYAFIAAIGRAFAWLGYPVRAGAQRSDQQR</sequence>
<protein>
    <submittedName>
        <fullName evidence="1">Uncharacterized protein</fullName>
    </submittedName>
</protein>
<evidence type="ECO:0000313" key="1">
    <source>
        <dbReference type="EMBL" id="MFK4442430.1"/>
    </source>
</evidence>
<keyword evidence="2" id="KW-1185">Reference proteome</keyword>
<proteinExistence type="predicted"/>
<dbReference type="Proteomes" id="UP001620514">
    <property type="component" value="Unassembled WGS sequence"/>
</dbReference>
<evidence type="ECO:0000313" key="2">
    <source>
        <dbReference type="Proteomes" id="UP001620514"/>
    </source>
</evidence>
<accession>A0ABW8MFJ9</accession>
<dbReference type="RefSeq" id="WP_404606671.1">
    <property type="nucleotide sequence ID" value="NZ_JBIYDN010000006.1"/>
</dbReference>
<dbReference type="EMBL" id="JBIYDN010000006">
    <property type="protein sequence ID" value="MFK4442430.1"/>
    <property type="molecule type" value="Genomic_DNA"/>
</dbReference>